<feature type="transmembrane region" description="Helical" evidence="8">
    <location>
        <begin position="457"/>
        <end position="485"/>
    </location>
</feature>
<feature type="transmembrane region" description="Helical" evidence="8">
    <location>
        <begin position="162"/>
        <end position="187"/>
    </location>
</feature>
<keyword evidence="11" id="KW-1185">Reference proteome</keyword>
<dbReference type="PANTHER" id="PTHR43867:SF2">
    <property type="entry name" value="CELLULOSE SYNTHASE CATALYTIC SUBUNIT A [UDP-FORMING]"/>
    <property type="match status" value="1"/>
</dbReference>
<keyword evidence="6 8" id="KW-0472">Membrane</keyword>
<name>A0ABS3VA20_9ACTN</name>
<evidence type="ECO:0000313" key="10">
    <source>
        <dbReference type="EMBL" id="MBO4162473.1"/>
    </source>
</evidence>
<reference evidence="10 11" key="1">
    <citation type="submission" date="2021-03" db="EMBL/GenBank/DDBJ databases">
        <authorList>
            <person name="Lee D.-H."/>
        </authorList>
    </citation>
    <scope>NUCLEOTIDE SEQUENCE [LARGE SCALE GENOMIC DNA]</scope>
    <source>
        <strain evidence="10 11">MMS20-R2-23</strain>
    </source>
</reference>
<evidence type="ECO:0000256" key="2">
    <source>
        <dbReference type="ARBA" id="ARBA00022676"/>
    </source>
</evidence>
<protein>
    <submittedName>
        <fullName evidence="10">Glycosyltransferase</fullName>
    </submittedName>
</protein>
<evidence type="ECO:0000313" key="11">
    <source>
        <dbReference type="Proteomes" id="UP000671399"/>
    </source>
</evidence>
<dbReference type="CDD" id="cd06421">
    <property type="entry name" value="CESA_CelA_like"/>
    <property type="match status" value="1"/>
</dbReference>
<comment type="subcellular location">
    <subcellularLocation>
        <location evidence="1">Membrane</location>
        <topology evidence="1">Multi-pass membrane protein</topology>
    </subcellularLocation>
</comment>
<evidence type="ECO:0000256" key="6">
    <source>
        <dbReference type="ARBA" id="ARBA00023136"/>
    </source>
</evidence>
<feature type="compositionally biased region" description="Basic and acidic residues" evidence="7">
    <location>
        <begin position="9"/>
        <end position="18"/>
    </location>
</feature>
<dbReference type="EMBL" id="JAGFWR010000008">
    <property type="protein sequence ID" value="MBO4162473.1"/>
    <property type="molecule type" value="Genomic_DNA"/>
</dbReference>
<dbReference type="Pfam" id="PF13632">
    <property type="entry name" value="Glyco_trans_2_3"/>
    <property type="match status" value="1"/>
</dbReference>
<evidence type="ECO:0000256" key="3">
    <source>
        <dbReference type="ARBA" id="ARBA00022679"/>
    </source>
</evidence>
<keyword evidence="4 8" id="KW-0812">Transmembrane</keyword>
<evidence type="ECO:0000256" key="4">
    <source>
        <dbReference type="ARBA" id="ARBA00022692"/>
    </source>
</evidence>
<dbReference type="PANTHER" id="PTHR43867">
    <property type="entry name" value="CELLULOSE SYNTHASE CATALYTIC SUBUNIT A [UDP-FORMING]"/>
    <property type="match status" value="1"/>
</dbReference>
<comment type="caution">
    <text evidence="10">The sequence shown here is derived from an EMBL/GenBank/DDBJ whole genome shotgun (WGS) entry which is preliminary data.</text>
</comment>
<feature type="domain" description="Glycosyltransferase 2-like" evidence="9">
    <location>
        <begin position="292"/>
        <end position="496"/>
    </location>
</feature>
<feature type="transmembrane region" description="Helical" evidence="8">
    <location>
        <begin position="137"/>
        <end position="156"/>
    </location>
</feature>
<keyword evidence="5 8" id="KW-1133">Transmembrane helix</keyword>
<feature type="compositionally biased region" description="Low complexity" evidence="7">
    <location>
        <begin position="88"/>
        <end position="98"/>
    </location>
</feature>
<evidence type="ECO:0000256" key="8">
    <source>
        <dbReference type="SAM" id="Phobius"/>
    </source>
</evidence>
<evidence type="ECO:0000256" key="1">
    <source>
        <dbReference type="ARBA" id="ARBA00004141"/>
    </source>
</evidence>
<accession>A0ABS3VA20</accession>
<dbReference type="SUPFAM" id="SSF53448">
    <property type="entry name" value="Nucleotide-diphospho-sugar transferases"/>
    <property type="match status" value="1"/>
</dbReference>
<dbReference type="InterPro" id="IPR001173">
    <property type="entry name" value="Glyco_trans_2-like"/>
</dbReference>
<organism evidence="10 11">
    <name type="scientific">Micromonospora antibiotica</name>
    <dbReference type="NCBI Taxonomy" id="2807623"/>
    <lineage>
        <taxon>Bacteria</taxon>
        <taxon>Bacillati</taxon>
        <taxon>Actinomycetota</taxon>
        <taxon>Actinomycetes</taxon>
        <taxon>Micromonosporales</taxon>
        <taxon>Micromonosporaceae</taxon>
        <taxon>Micromonospora</taxon>
    </lineage>
</organism>
<dbReference type="RefSeq" id="WP_208568100.1">
    <property type="nucleotide sequence ID" value="NZ_JAGFWR010000008.1"/>
</dbReference>
<evidence type="ECO:0000256" key="5">
    <source>
        <dbReference type="ARBA" id="ARBA00022989"/>
    </source>
</evidence>
<keyword evidence="3" id="KW-0808">Transferase</keyword>
<proteinExistence type="predicted"/>
<evidence type="ECO:0000259" key="9">
    <source>
        <dbReference type="Pfam" id="PF13632"/>
    </source>
</evidence>
<dbReference type="InterPro" id="IPR050321">
    <property type="entry name" value="Glycosyltr_2/OpgH_subfam"/>
</dbReference>
<dbReference type="Gene3D" id="3.90.550.10">
    <property type="entry name" value="Spore Coat Polysaccharide Biosynthesis Protein SpsA, Chain A"/>
    <property type="match status" value="1"/>
</dbReference>
<gene>
    <name evidence="10" type="ORF">JQN83_16880</name>
</gene>
<evidence type="ECO:0000256" key="7">
    <source>
        <dbReference type="SAM" id="MobiDB-lite"/>
    </source>
</evidence>
<feature type="transmembrane region" description="Helical" evidence="8">
    <location>
        <begin position="561"/>
        <end position="579"/>
    </location>
</feature>
<sequence>MSTRAGGGRTDETTEFHRPVPPARQGSAVPPQRPAVPQRGPVPPAWPGRAGAPGRPAAVPTPREPTAVPGGRMPAARTPAVVPAGREPAAVPTPRAPTARQVVAPAALGRPTTVDPALPLPPDDDEKAAYRHRRLPVLMIASFVSFTGLLTSQLLFVRMAPWLLALLPLFGFTVLYYLISATVNIGTPGFDLDRHRRLVRDFRPAVHPSVDVFLPVCGEATEVLRNTWEHVSRMVDHYPGRVHVYVLDDSATDEREAMALAFGFVYQRRPNRGWYKKAGNMRYAYQRTLGEHILVLDADFTPRHDMLDEMVPYLAAEPDLGIVQSPQYFRVHAGQGWLERGAGAVQELFYRMVQVSRQHHEAAICVGSCALYRREALDAIGGSTLIEHSEDVHTGFDMRRRGWRLRYLPVPLATGLCPADVSSFFTQQYRWCAGSMSLLGSTKFWNTRMRLRTRLSYLSGFCYYLHTALFTFVGPLVPIVLLAWFPQSVAPANYLWIVPSLIYNLVVFPLWHRCAYRVEAWTVKMVYGWSHAFAIWDLLRGQSMGWQPTGGTGRKNRTGRLWWGMAVCTAGSGALWTGLAAHRMITDQLWTFAPAFLGGAFYLAVALQALLVKPARDIRPERSR</sequence>
<keyword evidence="2" id="KW-0328">Glycosyltransferase</keyword>
<dbReference type="InterPro" id="IPR029044">
    <property type="entry name" value="Nucleotide-diphossugar_trans"/>
</dbReference>
<feature type="transmembrane region" description="Helical" evidence="8">
    <location>
        <begin position="591"/>
        <end position="612"/>
    </location>
</feature>
<feature type="region of interest" description="Disordered" evidence="7">
    <location>
        <begin position="1"/>
        <end position="98"/>
    </location>
</feature>
<dbReference type="Proteomes" id="UP000671399">
    <property type="component" value="Unassembled WGS sequence"/>
</dbReference>
<feature type="transmembrane region" description="Helical" evidence="8">
    <location>
        <begin position="491"/>
        <end position="511"/>
    </location>
</feature>
<feature type="compositionally biased region" description="Low complexity" evidence="7">
    <location>
        <begin position="47"/>
        <end position="61"/>
    </location>
</feature>